<sequence>MFRSSSNSSSSSSHLSFRRALKAPGRPIAVRTEYVKDSKTLLVVRPQGDRQSSRAYKIEDADGVTLFTATGRKFSVRACREFWDASGLPLFELHRKISLKNTWSVTLPGSKQANIATASAGWSVGDFKITFQNRAAVESKKEEEKILTLEVEKYGNVLASFDVVDGDRKVAEIRESIPHNERLALLPSSKKGYRPVLDVTVLPGVDLSLMFFNKPASPFVVFLGSPRGSRRIGLGSLISVYRRCLEPHLPFVTVYGAFLDSACVDRYAEHSTMLDEFTATDTLSLGMQNVRVYDPNSDHRRKGVYKKDTDNFRTKNSTLHTLIQALLNYDEEDAFDLVRQIRSCDSLEDVAQSIVSRDKGSAPGEIFPSGDESSTQEDQFVSTLAGRMGELMLDGSGKYIGGTSNLIFLPPGSELNEFDSTPSGQALDRSHEYSVTRWTRVTDDEQLISHLMTMYFTWHYPFFTTIPKDLFYRDYIRGVSSQYCSSLLVNAMLALGCHFSSWKGARADPSNSATAGDHFFKEAKTLVLQNDEHANAKLCTVQALALLSVREAGCGREGKGWVYSGMSFRMAFDLGLNLDSNSLGTRKLADEELDARRITFWGCFLFDKCWSNYLGRQPQLLTSQVCVPKIDVLPNEEAQLWSPYTDSGPSQDNTQPSRIRTVALQIAKLSEISGDLLVYFYDPSPTDKPPTKLKKLTEIHTRLEAWKKGLPRELEAREGQLPQVLVMHMFYQLLFIHLYRPFLRYTKSTSPLPQHVSPRKLCTQAAATISKLLRMYKRTYGFKQIVNVAVYIAHTACTIHLLNLPEKNAQRDIIHGLRNLEEMGESWLCARRTLRILDISANKWQIELPTEALSIFERTHAKWGSWGSWDQAASPSTSEGSPPAQPPSSAPTYIPPAPGGASITQPGDSPQTLTTSAAIPGNQQYYLGFSIPTSLSAMRAAHRAFTAQIPPANAPLPEPTYLRPVSHSYRPMQAIPLTQHDAWCNGQVRPFNTDKDTPSATEASPLTGFGGSDNLVEESHDWWSRNTNALLSMGAENWEQRMNPSFTSPASNMRYDSTSLNTGQTSGPDSMPGASQAYRHPVGVPPNMTESGQGPSISGYNNIGLPGNFQQ</sequence>
<feature type="compositionally biased region" description="Pro residues" evidence="8">
    <location>
        <begin position="883"/>
        <end position="898"/>
    </location>
</feature>
<dbReference type="GO" id="GO:0006351">
    <property type="term" value="P:DNA-templated transcription"/>
    <property type="evidence" value="ECO:0007669"/>
    <property type="project" value="InterPro"/>
</dbReference>
<feature type="region of interest" description="Disordered" evidence="8">
    <location>
        <begin position="1042"/>
        <end position="1074"/>
    </location>
</feature>
<evidence type="ECO:0000256" key="3">
    <source>
        <dbReference type="ARBA" id="ARBA00022833"/>
    </source>
</evidence>
<keyword evidence="7" id="KW-0539">Nucleus</keyword>
<evidence type="ECO:0000256" key="7">
    <source>
        <dbReference type="ARBA" id="ARBA00023242"/>
    </source>
</evidence>
<dbReference type="InterPro" id="IPR007219">
    <property type="entry name" value="XnlR_reg_dom"/>
</dbReference>
<keyword evidence="11" id="KW-1185">Reference proteome</keyword>
<dbReference type="OrthoDB" id="2162761at2759"/>
<dbReference type="InterPro" id="IPR007612">
    <property type="entry name" value="LOR"/>
</dbReference>
<protein>
    <recommendedName>
        <fullName evidence="9">Xylanolytic transcriptional activator regulatory domain-containing protein</fullName>
    </recommendedName>
</protein>
<dbReference type="Gene3D" id="2.40.160.200">
    <property type="entry name" value="LURP1-related"/>
    <property type="match status" value="1"/>
</dbReference>
<gene>
    <name evidence="10" type="ORF">CFD26_101628</name>
</gene>
<keyword evidence="6" id="KW-0804">Transcription</keyword>
<dbReference type="PANTHER" id="PTHR31313:SF81">
    <property type="entry name" value="TY1 ENHANCER ACTIVATOR"/>
    <property type="match status" value="1"/>
</dbReference>
<evidence type="ECO:0000256" key="1">
    <source>
        <dbReference type="ARBA" id="ARBA00005437"/>
    </source>
</evidence>
<feature type="region of interest" description="Disordered" evidence="8">
    <location>
        <begin position="867"/>
        <end position="916"/>
    </location>
</feature>
<proteinExistence type="inferred from homology"/>
<feature type="compositionally biased region" description="Polar residues" evidence="8">
    <location>
        <begin position="1091"/>
        <end position="1101"/>
    </location>
</feature>
<comment type="caution">
    <text evidence="10">The sequence shown here is derived from an EMBL/GenBank/DDBJ whole genome shotgun (WGS) entry which is preliminary data.</text>
</comment>
<dbReference type="GO" id="GO:0008270">
    <property type="term" value="F:zinc ion binding"/>
    <property type="evidence" value="ECO:0007669"/>
    <property type="project" value="InterPro"/>
</dbReference>
<organism evidence="10 11">
    <name type="scientific">Aspergillus turcosus</name>
    <dbReference type="NCBI Taxonomy" id="1245748"/>
    <lineage>
        <taxon>Eukaryota</taxon>
        <taxon>Fungi</taxon>
        <taxon>Dikarya</taxon>
        <taxon>Ascomycota</taxon>
        <taxon>Pezizomycotina</taxon>
        <taxon>Eurotiomycetes</taxon>
        <taxon>Eurotiomycetidae</taxon>
        <taxon>Eurotiales</taxon>
        <taxon>Aspergillaceae</taxon>
        <taxon>Aspergillus</taxon>
        <taxon>Aspergillus subgen. Fumigati</taxon>
    </lineage>
</organism>
<dbReference type="Pfam" id="PF04082">
    <property type="entry name" value="Fungal_trans"/>
    <property type="match status" value="1"/>
</dbReference>
<evidence type="ECO:0000256" key="5">
    <source>
        <dbReference type="ARBA" id="ARBA00023125"/>
    </source>
</evidence>
<dbReference type="InterPro" id="IPR051615">
    <property type="entry name" value="Transcr_Regulatory_Elem"/>
</dbReference>
<dbReference type="InterPro" id="IPR025659">
    <property type="entry name" value="Tubby-like_C"/>
</dbReference>
<dbReference type="SUPFAM" id="SSF54518">
    <property type="entry name" value="Tubby C-terminal domain-like"/>
    <property type="match status" value="1"/>
</dbReference>
<reference evidence="10 11" key="1">
    <citation type="submission" date="2018-08" db="EMBL/GenBank/DDBJ databases">
        <title>Draft genome sequences of two Aspergillus turcosus clinical strains isolated from bronchoalveolar lavage fluid: one azole-susceptible and the other azole-resistant.</title>
        <authorList>
            <person name="Parent-Michaud M."/>
            <person name="Dufresne P.J."/>
            <person name="Fournier E."/>
            <person name="Martineau C."/>
            <person name="Moreira S."/>
            <person name="Perkins V."/>
            <person name="De Repentigny L."/>
            <person name="Dufresne S.F."/>
        </authorList>
    </citation>
    <scope>NUCLEOTIDE SEQUENCE [LARGE SCALE GENOMIC DNA]</scope>
    <source>
        <strain evidence="10">HMR AF 1038</strain>
    </source>
</reference>
<feature type="compositionally biased region" description="Polar residues" evidence="8">
    <location>
        <begin position="871"/>
        <end position="880"/>
    </location>
</feature>
<comment type="similarity">
    <text evidence="1">Belongs to the LOR family.</text>
</comment>
<name>A0A397II46_9EURO</name>
<dbReference type="Pfam" id="PF04525">
    <property type="entry name" value="LOR"/>
    <property type="match status" value="1"/>
</dbReference>
<dbReference type="STRING" id="1245748.A0A397II46"/>
<evidence type="ECO:0000256" key="4">
    <source>
        <dbReference type="ARBA" id="ARBA00023015"/>
    </source>
</evidence>
<feature type="compositionally biased region" description="Polar residues" evidence="8">
    <location>
        <begin position="1042"/>
        <end position="1068"/>
    </location>
</feature>
<dbReference type="Proteomes" id="UP000215289">
    <property type="component" value="Unassembled WGS sequence"/>
</dbReference>
<dbReference type="PANTHER" id="PTHR31313">
    <property type="entry name" value="TY1 ENHANCER ACTIVATOR"/>
    <property type="match status" value="1"/>
</dbReference>
<dbReference type="SMART" id="SM00906">
    <property type="entry name" value="Fungal_trans"/>
    <property type="match status" value="1"/>
</dbReference>
<feature type="region of interest" description="Disordered" evidence="8">
    <location>
        <begin position="990"/>
        <end position="1012"/>
    </location>
</feature>
<keyword evidence="2" id="KW-0479">Metal-binding</keyword>
<evidence type="ECO:0000259" key="9">
    <source>
        <dbReference type="SMART" id="SM00906"/>
    </source>
</evidence>
<keyword evidence="5" id="KW-0238">DNA-binding</keyword>
<evidence type="ECO:0000256" key="2">
    <source>
        <dbReference type="ARBA" id="ARBA00022723"/>
    </source>
</evidence>
<evidence type="ECO:0000313" key="10">
    <source>
        <dbReference type="EMBL" id="RLL98850.1"/>
    </source>
</evidence>
<dbReference type="AlphaFoldDB" id="A0A397II46"/>
<keyword evidence="4" id="KW-0805">Transcription regulation</keyword>
<feature type="compositionally biased region" description="Polar residues" evidence="8">
    <location>
        <begin position="902"/>
        <end position="916"/>
    </location>
</feature>
<feature type="domain" description="Xylanolytic transcriptional activator regulatory" evidence="9">
    <location>
        <begin position="560"/>
        <end position="636"/>
    </location>
</feature>
<keyword evidence="3" id="KW-0862">Zinc</keyword>
<dbReference type="CDD" id="cd12148">
    <property type="entry name" value="fungal_TF_MHR"/>
    <property type="match status" value="1"/>
</dbReference>
<feature type="region of interest" description="Disordered" evidence="8">
    <location>
        <begin position="1091"/>
        <end position="1111"/>
    </location>
</feature>
<dbReference type="GO" id="GO:0003677">
    <property type="term" value="F:DNA binding"/>
    <property type="evidence" value="ECO:0007669"/>
    <property type="project" value="UniProtKB-KW"/>
</dbReference>
<evidence type="ECO:0000313" key="11">
    <source>
        <dbReference type="Proteomes" id="UP000215289"/>
    </source>
</evidence>
<dbReference type="EMBL" id="NIDN02000043">
    <property type="protein sequence ID" value="RLL98850.1"/>
    <property type="molecule type" value="Genomic_DNA"/>
</dbReference>
<evidence type="ECO:0000256" key="8">
    <source>
        <dbReference type="SAM" id="MobiDB-lite"/>
    </source>
</evidence>
<accession>A0A397II46</accession>
<evidence type="ECO:0000256" key="6">
    <source>
        <dbReference type="ARBA" id="ARBA00023163"/>
    </source>
</evidence>
<dbReference type="InterPro" id="IPR038595">
    <property type="entry name" value="LOR_sf"/>
</dbReference>